<dbReference type="SMART" id="SM00045">
    <property type="entry name" value="DAGKa"/>
    <property type="match status" value="1"/>
</dbReference>
<evidence type="ECO:0000256" key="4">
    <source>
        <dbReference type="ARBA" id="ARBA00022777"/>
    </source>
</evidence>
<comment type="caution">
    <text evidence="10">The sequence shown here is derived from an EMBL/GenBank/DDBJ whole genome shotgun (WGS) entry which is preliminary data.</text>
</comment>
<dbReference type="GO" id="GO:0005524">
    <property type="term" value="F:ATP binding"/>
    <property type="evidence" value="ECO:0007669"/>
    <property type="project" value="UniProtKB-KW"/>
</dbReference>
<evidence type="ECO:0000256" key="5">
    <source>
        <dbReference type="ARBA" id="ARBA00022840"/>
    </source>
</evidence>
<dbReference type="SUPFAM" id="SSF111331">
    <property type="entry name" value="NAD kinase/diacylglycerol kinase-like"/>
    <property type="match status" value="1"/>
</dbReference>
<dbReference type="OrthoDB" id="242257at2759"/>
<keyword evidence="6" id="KW-0346">Stress response</keyword>
<dbReference type="Pfam" id="PF00609">
    <property type="entry name" value="DAGK_acc"/>
    <property type="match status" value="2"/>
</dbReference>
<evidence type="ECO:0000256" key="7">
    <source>
        <dbReference type="RuleBase" id="RU361128"/>
    </source>
</evidence>
<feature type="compositionally biased region" description="Basic and acidic residues" evidence="8">
    <location>
        <begin position="530"/>
        <end position="539"/>
    </location>
</feature>
<keyword evidence="2 7" id="KW-0808">Transferase</keyword>
<dbReference type="EC" id="2.7.1.107" evidence="7"/>
<dbReference type="Gene3D" id="3.40.50.10330">
    <property type="entry name" value="Probable inorganic polyphosphate/atp-NAD kinase, domain 1"/>
    <property type="match status" value="1"/>
</dbReference>
<dbReference type="GO" id="GO:0004143">
    <property type="term" value="F:ATP-dependent diacylglycerol kinase activity"/>
    <property type="evidence" value="ECO:0007669"/>
    <property type="project" value="UniProtKB-EC"/>
</dbReference>
<evidence type="ECO:0000256" key="8">
    <source>
        <dbReference type="SAM" id="MobiDB-lite"/>
    </source>
</evidence>
<keyword evidence="3 7" id="KW-0547">Nucleotide-binding</keyword>
<keyword evidence="11" id="KW-1185">Reference proteome</keyword>
<dbReference type="GO" id="GO:0007200">
    <property type="term" value="P:phospholipase C-activating G protein-coupled receptor signaling pathway"/>
    <property type="evidence" value="ECO:0007669"/>
    <property type="project" value="InterPro"/>
</dbReference>
<dbReference type="FunFam" id="3.40.50.10330:FF:000016">
    <property type="entry name" value="Diacylglycerol kinase"/>
    <property type="match status" value="1"/>
</dbReference>
<sequence>MSDNNLDSHEFLKEFYIPNYILLADSNVETVYHTPECPVLVFINSKSGGQLGGDLLISYREVLNKNQVFDLGEEAPDKVLSKIYVTLEKLKLSGDGTATEIQRRLRLIVAGGDGTASWLLGVVSDLKLSPSPPIATVPLGTGNNLPFSFGWVRTTVYGFGVVGNRSINGKKNPGTDSQSVKSFLDQVMKAKEMKIDSWHIYMRMRAPKEGSCDPIAPLDLPHSLHAFHRVSQADTHHMEGYHTFRGGFWNYFSMGMDAQVSYAFHSERKLHPEKFKNQLVNQSTYAKLGCTQGWFAAPLFHPSSRHNTVLHLPPSNLSVEQSKNSKTVRMPESRLRIPNIQLLYWRNTWSETVSKSGRSSLYSEDLVKESTIYCYDLVSLRLMDSWNIAQLSKVKIMKVPGDWVDLQIHHSIRSIVCLNLPSFSGGLNPWGTPNTKKKRERDLTPPYVDDGLLEVVGFRDAWHGLVLLAPNGHGTRLAQAHRIRFEFHKGGADETYMRIDGEPWKQPLPVDDDTVVVEISHHGQVKMLTTHDCRSKSVEEPTSYSSNHNEDGSSGEDSEEDSEERRKFGAADTFKLPDEVDFSRLS</sequence>
<protein>
    <recommendedName>
        <fullName evidence="7">Diacylglycerol kinase</fullName>
        <shortName evidence="7">DAG kinase</shortName>
        <ecNumber evidence="7">2.7.1.107</ecNumber>
    </recommendedName>
</protein>
<evidence type="ECO:0000256" key="6">
    <source>
        <dbReference type="ARBA" id="ARBA00023016"/>
    </source>
</evidence>
<name>A0A835GWK7_9MAGN</name>
<dbReference type="PROSITE" id="PS50146">
    <property type="entry name" value="DAGK"/>
    <property type="match status" value="1"/>
</dbReference>
<comment type="similarity">
    <text evidence="1 7">Belongs to the eukaryotic diacylglycerol kinase family.</text>
</comment>
<dbReference type="SMART" id="SM00046">
    <property type="entry name" value="DAGKc"/>
    <property type="match status" value="1"/>
</dbReference>
<dbReference type="AlphaFoldDB" id="A0A835GWK7"/>
<dbReference type="Proteomes" id="UP000631114">
    <property type="component" value="Unassembled WGS sequence"/>
</dbReference>
<dbReference type="InterPro" id="IPR037607">
    <property type="entry name" value="DGK"/>
</dbReference>
<gene>
    <name evidence="10" type="ORF">IFM89_003416</name>
</gene>
<dbReference type="InterPro" id="IPR001206">
    <property type="entry name" value="Diacylglycerol_kinase_cat_dom"/>
</dbReference>
<keyword evidence="4 7" id="KW-0418">Kinase</keyword>
<dbReference type="InterPro" id="IPR016064">
    <property type="entry name" value="NAD/diacylglycerol_kinase_sf"/>
</dbReference>
<evidence type="ECO:0000313" key="10">
    <source>
        <dbReference type="EMBL" id="KAF9587477.1"/>
    </source>
</evidence>
<feature type="compositionally biased region" description="Basic and acidic residues" evidence="8">
    <location>
        <begin position="563"/>
        <end position="586"/>
    </location>
</feature>
<dbReference type="InterPro" id="IPR017438">
    <property type="entry name" value="ATP-NAD_kinase_N"/>
</dbReference>
<feature type="region of interest" description="Disordered" evidence="8">
    <location>
        <begin position="530"/>
        <end position="586"/>
    </location>
</feature>
<comment type="catalytic activity">
    <reaction evidence="7">
        <text>a 1,2-diacyl-sn-glycerol + ATP = a 1,2-diacyl-sn-glycero-3-phosphate + ADP + H(+)</text>
        <dbReference type="Rhea" id="RHEA:10272"/>
        <dbReference type="ChEBI" id="CHEBI:15378"/>
        <dbReference type="ChEBI" id="CHEBI:17815"/>
        <dbReference type="ChEBI" id="CHEBI:30616"/>
        <dbReference type="ChEBI" id="CHEBI:58608"/>
        <dbReference type="ChEBI" id="CHEBI:456216"/>
        <dbReference type="EC" id="2.7.1.107"/>
    </reaction>
</comment>
<evidence type="ECO:0000256" key="2">
    <source>
        <dbReference type="ARBA" id="ARBA00022679"/>
    </source>
</evidence>
<keyword evidence="5 7" id="KW-0067">ATP-binding</keyword>
<accession>A0A835GWK7</accession>
<reference evidence="10 11" key="1">
    <citation type="submission" date="2020-10" db="EMBL/GenBank/DDBJ databases">
        <title>The Coptis chinensis genome and diversification of protoberbering-type alkaloids.</title>
        <authorList>
            <person name="Wang B."/>
            <person name="Shu S."/>
            <person name="Song C."/>
            <person name="Liu Y."/>
        </authorList>
    </citation>
    <scope>NUCLEOTIDE SEQUENCE [LARGE SCALE GENOMIC DNA]</scope>
    <source>
        <strain evidence="10">HL-2020</strain>
        <tissue evidence="10">Leaf</tissue>
    </source>
</reference>
<organism evidence="10 11">
    <name type="scientific">Coptis chinensis</name>
    <dbReference type="NCBI Taxonomy" id="261450"/>
    <lineage>
        <taxon>Eukaryota</taxon>
        <taxon>Viridiplantae</taxon>
        <taxon>Streptophyta</taxon>
        <taxon>Embryophyta</taxon>
        <taxon>Tracheophyta</taxon>
        <taxon>Spermatophyta</taxon>
        <taxon>Magnoliopsida</taxon>
        <taxon>Ranunculales</taxon>
        <taxon>Ranunculaceae</taxon>
        <taxon>Coptidoideae</taxon>
        <taxon>Coptis</taxon>
    </lineage>
</organism>
<evidence type="ECO:0000259" key="9">
    <source>
        <dbReference type="PROSITE" id="PS50146"/>
    </source>
</evidence>
<evidence type="ECO:0000313" key="11">
    <source>
        <dbReference type="Proteomes" id="UP000631114"/>
    </source>
</evidence>
<feature type="domain" description="DAGKc" evidence="9">
    <location>
        <begin position="34"/>
        <end position="204"/>
    </location>
</feature>
<dbReference type="PANTHER" id="PTHR11255:SF98">
    <property type="entry name" value="DIACYLGLYCEROL KINASE 5"/>
    <property type="match status" value="1"/>
</dbReference>
<dbReference type="GO" id="GO:0016020">
    <property type="term" value="C:membrane"/>
    <property type="evidence" value="ECO:0007669"/>
    <property type="project" value="TreeGrafter"/>
</dbReference>
<dbReference type="PANTHER" id="PTHR11255">
    <property type="entry name" value="DIACYLGLYCEROL KINASE"/>
    <property type="match status" value="1"/>
</dbReference>
<feature type="compositionally biased region" description="Acidic residues" evidence="8">
    <location>
        <begin position="553"/>
        <end position="562"/>
    </location>
</feature>
<dbReference type="InterPro" id="IPR000756">
    <property type="entry name" value="Diacylglycerol_kin_accessory"/>
</dbReference>
<evidence type="ECO:0000256" key="1">
    <source>
        <dbReference type="ARBA" id="ARBA00009280"/>
    </source>
</evidence>
<dbReference type="Pfam" id="PF00781">
    <property type="entry name" value="DAGK_cat"/>
    <property type="match status" value="1"/>
</dbReference>
<evidence type="ECO:0000256" key="3">
    <source>
        <dbReference type="ARBA" id="ARBA00022741"/>
    </source>
</evidence>
<proteinExistence type="inferred from homology"/>
<dbReference type="EMBL" id="JADFTS010000009">
    <property type="protein sequence ID" value="KAF9587477.1"/>
    <property type="molecule type" value="Genomic_DNA"/>
</dbReference>